<evidence type="ECO:0000256" key="8">
    <source>
        <dbReference type="ARBA" id="ARBA00023049"/>
    </source>
</evidence>
<evidence type="ECO:0000256" key="3">
    <source>
        <dbReference type="ARBA" id="ARBA00022729"/>
    </source>
</evidence>
<dbReference type="RefSeq" id="WP_318648132.1">
    <property type="nucleotide sequence ID" value="NZ_CP137852.1"/>
</dbReference>
<evidence type="ECO:0000256" key="6">
    <source>
        <dbReference type="ARBA" id="ARBA00022833"/>
    </source>
</evidence>
<sequence>MAHDVTDSLELASDDEHFDGFYEFDWQVPHDHDLTEGMEEPSPFVTFGGKWGSSQSFGTPGGTVTWSLVGAGVSTTSLGFYLGGSVSLAGFLGFDYVSVLHRAFAAWSAIANINFVQVGDGGGAVGRGTVGTIRIAGGYIDGDSGTLAQAFSPSFSALGGDIVFDSSEIDLWDTSSFLAVATHEIGHAIGLNHTSVPNQLMNPAYNPAITTPQWDDIAGARYIYGPSDLSVRINDVTITEGNGGTTIMSFTVSRASTALAVSVDYRSHDGSATAGRDYAAVSGTVSFAMGEASRRIDVAVFNDTIHERAEWFTIELLNAAGGATIADAIGIGIITDNDPPFTSANLWVAGFGTQGSWASNNLTPRRLADVNGDGRADIVGFAHGGVVVSLATGGGAFGPARLAVEGFGVNGGWLSDTLTPRQLGDVNGDGRADIVGFAHGGVVVSLANGEGGFGAARLAVTGFGVHGGWANDNLTPRSLADVNGDGMADIVGFGSAGVYVSLATGGGAFGAAQLAVTGFGLNGGWTSDDARPRRLADVNGDGMDDIVGFGSAGVFVSLATGGGGFGAASLRLGAYGSNGAAGGWSSDDATPRRLGDVNGDGMADIVGFGGTGAHVALASGGGAFEGSELRLGALGSAPSAGGWRSDDLFPRYVADTNGDGLADLHGLGHLGLYSAFSNYPL</sequence>
<dbReference type="PANTHER" id="PTHR10201">
    <property type="entry name" value="MATRIX METALLOPROTEINASE"/>
    <property type="match status" value="1"/>
</dbReference>
<dbReference type="InterPro" id="IPR006026">
    <property type="entry name" value="Peptidase_Metallo"/>
</dbReference>
<dbReference type="Pfam" id="PF03160">
    <property type="entry name" value="Calx-beta"/>
    <property type="match status" value="1"/>
</dbReference>
<dbReference type="InterPro" id="IPR003644">
    <property type="entry name" value="Calx_beta"/>
</dbReference>
<dbReference type="InterPro" id="IPR038081">
    <property type="entry name" value="CalX-like_sf"/>
</dbReference>
<dbReference type="Gene3D" id="2.60.40.2030">
    <property type="match status" value="1"/>
</dbReference>
<dbReference type="InterPro" id="IPR001818">
    <property type="entry name" value="Pept_M10_metallopeptidase"/>
</dbReference>
<evidence type="ECO:0000256" key="7">
    <source>
        <dbReference type="ARBA" id="ARBA00022837"/>
    </source>
</evidence>
<evidence type="ECO:0000313" key="12">
    <source>
        <dbReference type="Proteomes" id="UP001305521"/>
    </source>
</evidence>
<keyword evidence="12" id="KW-1185">Reference proteome</keyword>
<dbReference type="Gene3D" id="3.40.390.10">
    <property type="entry name" value="Collagenase (Catalytic Domain)"/>
    <property type="match status" value="1"/>
</dbReference>
<dbReference type="PANTHER" id="PTHR10201:SF323">
    <property type="entry name" value="MATRIX METALLOPROTEINASE-21"/>
    <property type="match status" value="1"/>
</dbReference>
<dbReference type="SUPFAM" id="SSF69318">
    <property type="entry name" value="Integrin alpha N-terminal domain"/>
    <property type="match status" value="1"/>
</dbReference>
<feature type="domain" description="Peptidase metallopeptidase" evidence="9">
    <location>
        <begin position="62"/>
        <end position="226"/>
    </location>
</feature>
<dbReference type="InterPro" id="IPR021190">
    <property type="entry name" value="Pept_M10A"/>
</dbReference>
<keyword evidence="2" id="KW-0479">Metal-binding</keyword>
<keyword evidence="6" id="KW-0862">Zinc</keyword>
<evidence type="ECO:0000256" key="1">
    <source>
        <dbReference type="ARBA" id="ARBA00022670"/>
    </source>
</evidence>
<gene>
    <name evidence="11" type="ORF">R9Z33_19005</name>
</gene>
<feature type="domain" description="Calx-beta" evidence="10">
    <location>
        <begin position="220"/>
        <end position="317"/>
    </location>
</feature>
<dbReference type="SMART" id="SM00235">
    <property type="entry name" value="ZnMc"/>
    <property type="match status" value="1"/>
</dbReference>
<keyword evidence="8" id="KW-0482">Metalloprotease</keyword>
<dbReference type="Proteomes" id="UP001305521">
    <property type="component" value="Chromosome"/>
</dbReference>
<dbReference type="PRINTS" id="PR00138">
    <property type="entry name" value="MATRIXIN"/>
</dbReference>
<evidence type="ECO:0000259" key="9">
    <source>
        <dbReference type="SMART" id="SM00235"/>
    </source>
</evidence>
<protein>
    <submittedName>
        <fullName evidence="11">FG-GAP-like repeat-containing protein</fullName>
    </submittedName>
</protein>
<dbReference type="SUPFAM" id="SSF55486">
    <property type="entry name" value="Metalloproteases ('zincins'), catalytic domain"/>
    <property type="match status" value="1"/>
</dbReference>
<keyword evidence="3" id="KW-0732">Signal</keyword>
<keyword evidence="4" id="KW-0677">Repeat</keyword>
<evidence type="ECO:0000256" key="5">
    <source>
        <dbReference type="ARBA" id="ARBA00022801"/>
    </source>
</evidence>
<evidence type="ECO:0000313" key="11">
    <source>
        <dbReference type="EMBL" id="WPB84175.1"/>
    </source>
</evidence>
<keyword evidence="5" id="KW-0378">Hydrolase</keyword>
<dbReference type="EMBL" id="CP137852">
    <property type="protein sequence ID" value="WPB84175.1"/>
    <property type="molecule type" value="Genomic_DNA"/>
</dbReference>
<proteinExistence type="predicted"/>
<organism evidence="11 12">
    <name type="scientific">Sediminicoccus rosea</name>
    <dbReference type="NCBI Taxonomy" id="1225128"/>
    <lineage>
        <taxon>Bacteria</taxon>
        <taxon>Pseudomonadati</taxon>
        <taxon>Pseudomonadota</taxon>
        <taxon>Alphaproteobacteria</taxon>
        <taxon>Acetobacterales</taxon>
        <taxon>Roseomonadaceae</taxon>
        <taxon>Sediminicoccus</taxon>
    </lineage>
</organism>
<dbReference type="Pfam" id="PF00413">
    <property type="entry name" value="Peptidase_M10"/>
    <property type="match status" value="1"/>
</dbReference>
<reference evidence="11 12" key="1">
    <citation type="submission" date="2023-11" db="EMBL/GenBank/DDBJ databases">
        <title>Arctic aerobic anoxygenic photoheterotroph Sediminicoccus rosea KRV36 adapts its photosynthesis to long days of polar summer.</title>
        <authorList>
            <person name="Tomasch J."/>
            <person name="Kopejtka K."/>
            <person name="Bily T."/>
            <person name="Gardiner A.T."/>
            <person name="Gardian Z."/>
            <person name="Shivaramu S."/>
            <person name="Koblizek M."/>
            <person name="Engelhardt F."/>
            <person name="Kaftan D."/>
        </authorList>
    </citation>
    <scope>NUCLEOTIDE SEQUENCE [LARGE SCALE GENOMIC DNA]</scope>
    <source>
        <strain evidence="11 12">R-30</strain>
    </source>
</reference>
<keyword evidence="1" id="KW-0645">Protease</keyword>
<dbReference type="SUPFAM" id="SSF141072">
    <property type="entry name" value="CalX-like"/>
    <property type="match status" value="1"/>
</dbReference>
<evidence type="ECO:0000256" key="2">
    <source>
        <dbReference type="ARBA" id="ARBA00022723"/>
    </source>
</evidence>
<evidence type="ECO:0000259" key="10">
    <source>
        <dbReference type="SMART" id="SM00237"/>
    </source>
</evidence>
<dbReference type="InterPro" id="IPR013517">
    <property type="entry name" value="FG-GAP"/>
</dbReference>
<dbReference type="InterPro" id="IPR028994">
    <property type="entry name" value="Integrin_alpha_N"/>
</dbReference>
<dbReference type="Gene3D" id="2.40.128.340">
    <property type="match status" value="1"/>
</dbReference>
<dbReference type="Pfam" id="PF13517">
    <property type="entry name" value="FG-GAP_3"/>
    <property type="match status" value="2"/>
</dbReference>
<dbReference type="SMART" id="SM00237">
    <property type="entry name" value="Calx_beta"/>
    <property type="match status" value="1"/>
</dbReference>
<name>A0ABZ0PG88_9PROT</name>
<accession>A0ABZ0PG88</accession>
<dbReference type="InterPro" id="IPR024079">
    <property type="entry name" value="MetalloPept_cat_dom_sf"/>
</dbReference>
<evidence type="ECO:0000256" key="4">
    <source>
        <dbReference type="ARBA" id="ARBA00022737"/>
    </source>
</evidence>
<keyword evidence="7" id="KW-0106">Calcium</keyword>